<gene>
    <name evidence="1" type="ORF">PGQ11_005760</name>
</gene>
<dbReference type="InterPro" id="IPR036047">
    <property type="entry name" value="F-box-like_dom_sf"/>
</dbReference>
<comment type="caution">
    <text evidence="1">The sequence shown here is derived from an EMBL/GenBank/DDBJ whole genome shotgun (WGS) entry which is preliminary data.</text>
</comment>
<keyword evidence="2" id="KW-1185">Reference proteome</keyword>
<protein>
    <recommendedName>
        <fullName evidence="3">F-box domain-containing protein</fullName>
    </recommendedName>
</protein>
<dbReference type="EMBL" id="JAPCWZ010000003">
    <property type="protein sequence ID" value="KAK8875246.1"/>
    <property type="molecule type" value="Genomic_DNA"/>
</dbReference>
<proteinExistence type="predicted"/>
<evidence type="ECO:0000313" key="1">
    <source>
        <dbReference type="EMBL" id="KAK8875246.1"/>
    </source>
</evidence>
<organism evidence="1 2">
    <name type="scientific">Apiospora arundinis</name>
    <dbReference type="NCBI Taxonomy" id="335852"/>
    <lineage>
        <taxon>Eukaryota</taxon>
        <taxon>Fungi</taxon>
        <taxon>Dikarya</taxon>
        <taxon>Ascomycota</taxon>
        <taxon>Pezizomycotina</taxon>
        <taxon>Sordariomycetes</taxon>
        <taxon>Xylariomycetidae</taxon>
        <taxon>Amphisphaeriales</taxon>
        <taxon>Apiosporaceae</taxon>
        <taxon>Apiospora</taxon>
    </lineage>
</organism>
<name>A0ABR2JCR6_9PEZI</name>
<evidence type="ECO:0008006" key="3">
    <source>
        <dbReference type="Google" id="ProtNLM"/>
    </source>
</evidence>
<reference evidence="1 2" key="1">
    <citation type="journal article" date="2024" name="IMA Fungus">
        <title>Apiospora arundinis, a panoply of carbohydrate-active enzymes and secondary metabolites.</title>
        <authorList>
            <person name="Sorensen T."/>
            <person name="Petersen C."/>
            <person name="Muurmann A.T."/>
            <person name="Christiansen J.V."/>
            <person name="Brundto M.L."/>
            <person name="Overgaard C.K."/>
            <person name="Boysen A.T."/>
            <person name="Wollenberg R.D."/>
            <person name="Larsen T.O."/>
            <person name="Sorensen J.L."/>
            <person name="Nielsen K.L."/>
            <person name="Sondergaard T.E."/>
        </authorList>
    </citation>
    <scope>NUCLEOTIDE SEQUENCE [LARGE SCALE GENOMIC DNA]</scope>
    <source>
        <strain evidence="1 2">AAU 773</strain>
    </source>
</reference>
<dbReference type="Proteomes" id="UP001390339">
    <property type="component" value="Unassembled WGS sequence"/>
</dbReference>
<dbReference type="SUPFAM" id="SSF81383">
    <property type="entry name" value="F-box domain"/>
    <property type="match status" value="1"/>
</dbReference>
<sequence>MRTFRTRQRHLGGPSRDMALYGQAPNARTYQAAMYEARMFAAAIRDNNSLDVGSSSNTNAAAPWTSSTSDNNIDVAGSEGDAVIAGLGDLDYLPIEVVMIVLEHCTLRALLRLQRVNRTACTMVRCLRDFESVADTIKGNKARARGPYPRIWATLMRINTFQGLRQLMLCKVCDKCGDKGAKLRVAKVKILCEKCDNPTKFRLAF</sequence>
<accession>A0ABR2JCR6</accession>
<evidence type="ECO:0000313" key="2">
    <source>
        <dbReference type="Proteomes" id="UP001390339"/>
    </source>
</evidence>